<comment type="caution">
    <text evidence="2">The sequence shown here is derived from an EMBL/GenBank/DDBJ whole genome shotgun (WGS) entry which is preliminary data.</text>
</comment>
<name>A0ABV2UCE7_9ACTN</name>
<sequence>MALEFLGSSNTSQGGGCPSSYRDTDTGDIVVQGNKLTDESKIAQLLKVKPGEEFVVVPAVLFEYHAAKVTGA</sequence>
<accession>A0ABV2UCE7</accession>
<evidence type="ECO:0000256" key="1">
    <source>
        <dbReference type="SAM" id="MobiDB-lite"/>
    </source>
</evidence>
<gene>
    <name evidence="2" type="ORF">ABZV61_20475</name>
</gene>
<reference evidence="2 3" key="1">
    <citation type="submission" date="2024-06" db="EMBL/GenBank/DDBJ databases">
        <title>The Natural Products Discovery Center: Release of the First 8490 Sequenced Strains for Exploring Actinobacteria Biosynthetic Diversity.</title>
        <authorList>
            <person name="Kalkreuter E."/>
            <person name="Kautsar S.A."/>
            <person name="Yang D."/>
            <person name="Bader C.D."/>
            <person name="Teijaro C.N."/>
            <person name="Fluegel L."/>
            <person name="Davis C.M."/>
            <person name="Simpson J.R."/>
            <person name="Lauterbach L."/>
            <person name="Steele A.D."/>
            <person name="Gui C."/>
            <person name="Meng S."/>
            <person name="Li G."/>
            <person name="Viehrig K."/>
            <person name="Ye F."/>
            <person name="Su P."/>
            <person name="Kiefer A.F."/>
            <person name="Nichols A."/>
            <person name="Cepeda A.J."/>
            <person name="Yan W."/>
            <person name="Fan B."/>
            <person name="Jiang Y."/>
            <person name="Adhikari A."/>
            <person name="Zheng C.-J."/>
            <person name="Schuster L."/>
            <person name="Cowan T.M."/>
            <person name="Smanski M.J."/>
            <person name="Chevrette M.G."/>
            <person name="De Carvalho L.P.S."/>
            <person name="Shen B."/>
        </authorList>
    </citation>
    <scope>NUCLEOTIDE SEQUENCE [LARGE SCALE GENOMIC DNA]</scope>
    <source>
        <strain evidence="2 3">NPDC005137</strain>
    </source>
</reference>
<proteinExistence type="predicted"/>
<organism evidence="2 3">
    <name type="scientific">Streptomyces sp. 900116325</name>
    <dbReference type="NCBI Taxonomy" id="3154295"/>
    <lineage>
        <taxon>Bacteria</taxon>
        <taxon>Bacillati</taxon>
        <taxon>Actinomycetota</taxon>
        <taxon>Actinomycetes</taxon>
        <taxon>Kitasatosporales</taxon>
        <taxon>Streptomycetaceae</taxon>
        <taxon>Streptomyces</taxon>
    </lineage>
</organism>
<dbReference type="Proteomes" id="UP001550044">
    <property type="component" value="Unassembled WGS sequence"/>
</dbReference>
<dbReference type="EMBL" id="JBEXIP010000015">
    <property type="protein sequence ID" value="MET8435124.1"/>
    <property type="molecule type" value="Genomic_DNA"/>
</dbReference>
<evidence type="ECO:0000313" key="3">
    <source>
        <dbReference type="Proteomes" id="UP001550044"/>
    </source>
</evidence>
<keyword evidence="3" id="KW-1185">Reference proteome</keyword>
<dbReference type="RefSeq" id="WP_356710470.1">
    <property type="nucleotide sequence ID" value="NZ_JBEXIP010000015.1"/>
</dbReference>
<feature type="region of interest" description="Disordered" evidence="1">
    <location>
        <begin position="1"/>
        <end position="26"/>
    </location>
</feature>
<protein>
    <submittedName>
        <fullName evidence="2">Uncharacterized protein</fullName>
    </submittedName>
</protein>
<evidence type="ECO:0000313" key="2">
    <source>
        <dbReference type="EMBL" id="MET8435124.1"/>
    </source>
</evidence>